<dbReference type="GO" id="GO:0005524">
    <property type="term" value="F:ATP binding"/>
    <property type="evidence" value="ECO:0007669"/>
    <property type="project" value="InterPro"/>
</dbReference>
<dbReference type="SUPFAM" id="SSF52540">
    <property type="entry name" value="P-loop containing nucleoside triphosphate hydrolases"/>
    <property type="match status" value="1"/>
</dbReference>
<gene>
    <name evidence="2" type="ORF">F4148_01220</name>
</gene>
<dbReference type="EMBL" id="VYDA01000041">
    <property type="protein sequence ID" value="MYH60433.1"/>
    <property type="molecule type" value="Genomic_DNA"/>
</dbReference>
<evidence type="ECO:0000313" key="2">
    <source>
        <dbReference type="EMBL" id="MYH60433.1"/>
    </source>
</evidence>
<dbReference type="Gene3D" id="3.40.50.300">
    <property type="entry name" value="P-loop containing nucleotide triphosphate hydrolases"/>
    <property type="match status" value="1"/>
</dbReference>
<organism evidence="2">
    <name type="scientific">Caldilineaceae bacterium SB0675_bin_29</name>
    <dbReference type="NCBI Taxonomy" id="2605266"/>
    <lineage>
        <taxon>Bacteria</taxon>
        <taxon>Bacillati</taxon>
        <taxon>Chloroflexota</taxon>
        <taxon>Caldilineae</taxon>
        <taxon>Caldilineales</taxon>
        <taxon>Caldilineaceae</taxon>
    </lineage>
</organism>
<sequence length="59" mass="6595">MLDYISVEGFKSIASIRNLELRRINVLIGPNGSGKSNFIGVFSLLNALRLGRLQLYVTR</sequence>
<protein>
    <submittedName>
        <fullName evidence="2">AAA family ATPase</fullName>
    </submittedName>
</protein>
<dbReference type="InterPro" id="IPR027417">
    <property type="entry name" value="P-loop_NTPase"/>
</dbReference>
<evidence type="ECO:0000259" key="1">
    <source>
        <dbReference type="Pfam" id="PF13304"/>
    </source>
</evidence>
<comment type="caution">
    <text evidence="2">The sequence shown here is derived from an EMBL/GenBank/DDBJ whole genome shotgun (WGS) entry which is preliminary data.</text>
</comment>
<name>A0A6B1FTM0_9CHLR</name>
<feature type="domain" description="ATPase AAA-type core" evidence="1">
    <location>
        <begin position="24"/>
        <end position="45"/>
    </location>
</feature>
<accession>A0A6B1FTM0</accession>
<dbReference type="GO" id="GO:0016887">
    <property type="term" value="F:ATP hydrolysis activity"/>
    <property type="evidence" value="ECO:0007669"/>
    <property type="project" value="InterPro"/>
</dbReference>
<reference evidence="2" key="1">
    <citation type="submission" date="2019-09" db="EMBL/GenBank/DDBJ databases">
        <title>Characterisation of the sponge microbiome using genome-centric metagenomics.</title>
        <authorList>
            <person name="Engelberts J.P."/>
            <person name="Robbins S.J."/>
            <person name="De Goeij J.M."/>
            <person name="Aranda M."/>
            <person name="Bell S.C."/>
            <person name="Webster N.S."/>
        </authorList>
    </citation>
    <scope>NUCLEOTIDE SEQUENCE</scope>
    <source>
        <strain evidence="2">SB0675_bin_29</strain>
    </source>
</reference>
<proteinExistence type="predicted"/>
<dbReference type="Pfam" id="PF13304">
    <property type="entry name" value="AAA_21"/>
    <property type="match status" value="1"/>
</dbReference>
<dbReference type="InterPro" id="IPR003959">
    <property type="entry name" value="ATPase_AAA_core"/>
</dbReference>
<feature type="non-terminal residue" evidence="2">
    <location>
        <position position="59"/>
    </location>
</feature>
<dbReference type="AlphaFoldDB" id="A0A6B1FTM0"/>